<dbReference type="InterPro" id="IPR027417">
    <property type="entry name" value="P-loop_NTPase"/>
</dbReference>
<evidence type="ECO:0000256" key="2">
    <source>
        <dbReference type="ARBA" id="ARBA00022679"/>
    </source>
</evidence>
<keyword evidence="7 9" id="KW-0067">ATP-binding</keyword>
<dbReference type="NCBIfam" id="TIGR00174">
    <property type="entry name" value="miaA"/>
    <property type="match status" value="1"/>
</dbReference>
<proteinExistence type="inferred from homology"/>
<reference evidence="11" key="1">
    <citation type="submission" date="2022-01" db="EMBL/GenBank/DDBJ databases">
        <authorList>
            <person name="King R."/>
        </authorList>
    </citation>
    <scope>NUCLEOTIDE SEQUENCE</scope>
</reference>
<dbReference type="InterPro" id="IPR022755">
    <property type="entry name" value="Znf_C2H2_jaz"/>
</dbReference>
<evidence type="ECO:0000256" key="3">
    <source>
        <dbReference type="ARBA" id="ARBA00022723"/>
    </source>
</evidence>
<evidence type="ECO:0000313" key="11">
    <source>
        <dbReference type="EMBL" id="CAG9824902.1"/>
    </source>
</evidence>
<dbReference type="EMBL" id="OU896714">
    <property type="protein sequence ID" value="CAG9824902.1"/>
    <property type="molecule type" value="Genomic_DNA"/>
</dbReference>
<evidence type="ECO:0000256" key="5">
    <source>
        <dbReference type="ARBA" id="ARBA00022771"/>
    </source>
</evidence>
<keyword evidence="12" id="KW-1185">Reference proteome</keyword>
<keyword evidence="3" id="KW-0479">Metal-binding</keyword>
<comment type="similarity">
    <text evidence="1 9">Belongs to the IPP transferase family.</text>
</comment>
<keyword evidence="6" id="KW-0862">Zinc</keyword>
<dbReference type="InterPro" id="IPR018022">
    <property type="entry name" value="IPT"/>
</dbReference>
<dbReference type="GO" id="GO:0052381">
    <property type="term" value="F:tRNA dimethylallyltransferase activity"/>
    <property type="evidence" value="ECO:0007669"/>
    <property type="project" value="InterPro"/>
</dbReference>
<dbReference type="AlphaFoldDB" id="A0A9N9SNX0"/>
<keyword evidence="4 9" id="KW-0547">Nucleotide-binding</keyword>
<sequence length="421" mass="48038">MSSRLPLVVILGATGSGKTKLSLELAKKFGGEIIGADSMQVYKGLDIITAKATHEEQLLAPHHMIDILEPQETFTVIEYKNRTLKVIDSLLSNGKLPIVVGGTNYYIESLLWKILIDDGPFNKGPGILPNNDHELPSEKLHEKLMLLDISMAKRLHPNNKRKILRSLEILYKNGRKHSEILEEQQSAKDASPSGGGLRFPNSLVLWLQCDQDILDKRLDDRVDSMMEEGLLKELLNFHKMYNKDRMNIESEPDYTKGIFQSIGFKEFHSYLMLSEEERIGRDGLQKLNEGFEQLKMATRRYARKQRRWIVNRFLGREDRQVPPIYGLDASDTSKWQEQVNKIAIEIVESSIAGTEQLHQQLPKQSSNSVPNADDTTYTCDVCDRVFVGDFQWTIHRNSHKHRKMVDARNKKMAAGATPLNT</sequence>
<evidence type="ECO:0000259" key="10">
    <source>
        <dbReference type="PROSITE" id="PS50157"/>
    </source>
</evidence>
<dbReference type="PANTHER" id="PTHR11088">
    <property type="entry name" value="TRNA DIMETHYLALLYLTRANSFERASE"/>
    <property type="match status" value="1"/>
</dbReference>
<accession>A0A9N9SNX0</accession>
<dbReference type="HAMAP" id="MF_00185">
    <property type="entry name" value="IPP_trans"/>
    <property type="match status" value="1"/>
</dbReference>
<dbReference type="Proteomes" id="UP001153737">
    <property type="component" value="Chromosome 8"/>
</dbReference>
<organism evidence="11 12">
    <name type="scientific">Phaedon cochleariae</name>
    <name type="common">Mustard beetle</name>
    <dbReference type="NCBI Taxonomy" id="80249"/>
    <lineage>
        <taxon>Eukaryota</taxon>
        <taxon>Metazoa</taxon>
        <taxon>Ecdysozoa</taxon>
        <taxon>Arthropoda</taxon>
        <taxon>Hexapoda</taxon>
        <taxon>Insecta</taxon>
        <taxon>Pterygota</taxon>
        <taxon>Neoptera</taxon>
        <taxon>Endopterygota</taxon>
        <taxon>Coleoptera</taxon>
        <taxon>Polyphaga</taxon>
        <taxon>Cucujiformia</taxon>
        <taxon>Chrysomeloidea</taxon>
        <taxon>Chrysomelidae</taxon>
        <taxon>Chrysomelinae</taxon>
        <taxon>Chrysomelini</taxon>
        <taxon>Phaedon</taxon>
    </lineage>
</organism>
<name>A0A9N9SNX0_PHACE</name>
<reference evidence="11" key="2">
    <citation type="submission" date="2022-10" db="EMBL/GenBank/DDBJ databases">
        <authorList>
            <consortium name="ENA_rothamsted_submissions"/>
            <consortium name="culmorum"/>
            <person name="King R."/>
        </authorList>
    </citation>
    <scope>NUCLEOTIDE SEQUENCE</scope>
</reference>
<evidence type="ECO:0000256" key="1">
    <source>
        <dbReference type="ARBA" id="ARBA00005842"/>
    </source>
</evidence>
<keyword evidence="5 8" id="KW-0863">Zinc-finger</keyword>
<dbReference type="SUPFAM" id="SSF52540">
    <property type="entry name" value="P-loop containing nucleoside triphosphate hydrolases"/>
    <property type="match status" value="2"/>
</dbReference>
<dbReference type="Gene3D" id="1.10.20.140">
    <property type="match status" value="1"/>
</dbReference>
<dbReference type="Pfam" id="PF01715">
    <property type="entry name" value="IPPT"/>
    <property type="match status" value="1"/>
</dbReference>
<dbReference type="PANTHER" id="PTHR11088:SF89">
    <property type="entry name" value="TRNA DIMETHYLALLYLTRANSFERASE"/>
    <property type="match status" value="1"/>
</dbReference>
<dbReference type="InterPro" id="IPR039657">
    <property type="entry name" value="Dimethylallyltransferase"/>
</dbReference>
<dbReference type="GO" id="GO:0005524">
    <property type="term" value="F:ATP binding"/>
    <property type="evidence" value="ECO:0007669"/>
    <property type="project" value="UniProtKB-KW"/>
</dbReference>
<dbReference type="GO" id="GO:0005739">
    <property type="term" value="C:mitochondrion"/>
    <property type="evidence" value="ECO:0007669"/>
    <property type="project" value="TreeGrafter"/>
</dbReference>
<dbReference type="GO" id="GO:0006400">
    <property type="term" value="P:tRNA modification"/>
    <property type="evidence" value="ECO:0007669"/>
    <property type="project" value="TreeGrafter"/>
</dbReference>
<dbReference type="Gene3D" id="3.30.160.60">
    <property type="entry name" value="Classic Zinc Finger"/>
    <property type="match status" value="1"/>
</dbReference>
<dbReference type="InterPro" id="IPR036236">
    <property type="entry name" value="Znf_C2H2_sf"/>
</dbReference>
<keyword evidence="2 9" id="KW-0808">Transferase</keyword>
<dbReference type="GO" id="GO:0008270">
    <property type="term" value="F:zinc ion binding"/>
    <property type="evidence" value="ECO:0007669"/>
    <property type="project" value="UniProtKB-KW"/>
</dbReference>
<evidence type="ECO:0000256" key="9">
    <source>
        <dbReference type="RuleBase" id="RU003785"/>
    </source>
</evidence>
<evidence type="ECO:0000256" key="7">
    <source>
        <dbReference type="ARBA" id="ARBA00022840"/>
    </source>
</evidence>
<evidence type="ECO:0000256" key="6">
    <source>
        <dbReference type="ARBA" id="ARBA00022833"/>
    </source>
</evidence>
<dbReference type="OrthoDB" id="775260at2759"/>
<dbReference type="InterPro" id="IPR013087">
    <property type="entry name" value="Znf_C2H2_type"/>
</dbReference>
<evidence type="ECO:0000313" key="12">
    <source>
        <dbReference type="Proteomes" id="UP001153737"/>
    </source>
</evidence>
<dbReference type="PROSITE" id="PS00028">
    <property type="entry name" value="ZINC_FINGER_C2H2_1"/>
    <property type="match status" value="1"/>
</dbReference>
<dbReference type="SUPFAM" id="SSF57667">
    <property type="entry name" value="beta-beta-alpha zinc fingers"/>
    <property type="match status" value="1"/>
</dbReference>
<dbReference type="PROSITE" id="PS50157">
    <property type="entry name" value="ZINC_FINGER_C2H2_2"/>
    <property type="match status" value="1"/>
</dbReference>
<gene>
    <name evidence="11" type="ORF">PHAECO_LOCUS11733</name>
</gene>
<dbReference type="Pfam" id="PF12171">
    <property type="entry name" value="zf-C2H2_jaz"/>
    <property type="match status" value="1"/>
</dbReference>
<protein>
    <recommendedName>
        <fullName evidence="10">C2H2-type domain-containing protein</fullName>
    </recommendedName>
</protein>
<feature type="domain" description="C2H2-type" evidence="10">
    <location>
        <begin position="377"/>
        <end position="404"/>
    </location>
</feature>
<evidence type="ECO:0000256" key="8">
    <source>
        <dbReference type="PROSITE-ProRule" id="PRU00042"/>
    </source>
</evidence>
<dbReference type="Gene3D" id="3.40.50.300">
    <property type="entry name" value="P-loop containing nucleotide triphosphate hydrolases"/>
    <property type="match status" value="1"/>
</dbReference>
<evidence type="ECO:0000256" key="4">
    <source>
        <dbReference type="ARBA" id="ARBA00022741"/>
    </source>
</evidence>